<reference evidence="3 4" key="1">
    <citation type="submission" date="2019-02" db="EMBL/GenBank/DDBJ databases">
        <title>Closed genome of Sporomusa termitida DSM 4440.</title>
        <authorList>
            <person name="Poehlein A."/>
            <person name="Daniel R."/>
        </authorList>
    </citation>
    <scope>NUCLEOTIDE SEQUENCE [LARGE SCALE GENOMIC DNA]</scope>
    <source>
        <strain evidence="3 4">DSM 4440</strain>
    </source>
</reference>
<dbReference type="KEGG" id="sted:SPTER_32040"/>
<accession>A0A517DWQ6</accession>
<dbReference type="OrthoDB" id="149072at2"/>
<dbReference type="RefSeq" id="WP_144351245.1">
    <property type="nucleotide sequence ID" value="NZ_CP036259.1"/>
</dbReference>
<proteinExistence type="predicted"/>
<sequence length="324" mass="35460">MEQSDDLRKSILQKKADLTKLKSDKAQALQKVAEHNRIMVRTISPGGLHGLATTASAAPTVDNLFEAAKNQIRQNAQKAIDLVAAIAGLEQEIAHMEQQLYAADQLAKKKARQKVKRPKPIVKKAAEQVTVLFLAANALEDAPLQLDFEARAIQENIRKSEYRDAINFVTRWAAQPLDVLQAINETSPQVVHFSGHGSERDELVLQGDDGKPTLVRLEAIVQVMLSASDTIRLAFFNVCFSDDEAAAVVKYVEAAIGMKTQISDEAARVFAAQFYSALGFGKSLQNAFEQAKAALMLSGIPEQNTPLLYVKEGLDPAQLVLVKT</sequence>
<dbReference type="Pfam" id="PF12770">
    <property type="entry name" value="CHAT"/>
    <property type="match status" value="1"/>
</dbReference>
<dbReference type="InterPro" id="IPR024983">
    <property type="entry name" value="CHAT_dom"/>
</dbReference>
<evidence type="ECO:0000256" key="1">
    <source>
        <dbReference type="SAM" id="Coils"/>
    </source>
</evidence>
<organism evidence="3 4">
    <name type="scientific">Sporomusa termitida</name>
    <dbReference type="NCBI Taxonomy" id="2377"/>
    <lineage>
        <taxon>Bacteria</taxon>
        <taxon>Bacillati</taxon>
        <taxon>Bacillota</taxon>
        <taxon>Negativicutes</taxon>
        <taxon>Selenomonadales</taxon>
        <taxon>Sporomusaceae</taxon>
        <taxon>Sporomusa</taxon>
    </lineage>
</organism>
<keyword evidence="4" id="KW-1185">Reference proteome</keyword>
<protein>
    <recommendedName>
        <fullName evidence="2">CHAT domain-containing protein</fullName>
    </recommendedName>
</protein>
<name>A0A517DWQ6_9FIRM</name>
<evidence type="ECO:0000313" key="3">
    <source>
        <dbReference type="EMBL" id="QDR81791.1"/>
    </source>
</evidence>
<dbReference type="AlphaFoldDB" id="A0A517DWQ6"/>
<feature type="domain" description="CHAT" evidence="2">
    <location>
        <begin position="148"/>
        <end position="297"/>
    </location>
</feature>
<evidence type="ECO:0000313" key="4">
    <source>
        <dbReference type="Proteomes" id="UP000320776"/>
    </source>
</evidence>
<feature type="coiled-coil region" evidence="1">
    <location>
        <begin position="79"/>
        <end position="106"/>
    </location>
</feature>
<keyword evidence="1" id="KW-0175">Coiled coil</keyword>
<evidence type="ECO:0000259" key="2">
    <source>
        <dbReference type="Pfam" id="PF12770"/>
    </source>
</evidence>
<dbReference type="Proteomes" id="UP000320776">
    <property type="component" value="Chromosome"/>
</dbReference>
<dbReference type="EMBL" id="CP036259">
    <property type="protein sequence ID" value="QDR81791.1"/>
    <property type="molecule type" value="Genomic_DNA"/>
</dbReference>
<gene>
    <name evidence="3" type="ORF">SPTER_32040</name>
</gene>